<feature type="binding site" evidence="10">
    <location>
        <position position="83"/>
    </location>
    <ligand>
        <name>Na(+)</name>
        <dbReference type="ChEBI" id="CHEBI:29101"/>
        <note>structural</note>
    </ligand>
</feature>
<keyword evidence="10" id="KW-0813">Transport</keyword>
<evidence type="ECO:0000313" key="11">
    <source>
        <dbReference type="EMBL" id="PJJ65069.1"/>
    </source>
</evidence>
<dbReference type="GO" id="GO:0062054">
    <property type="term" value="F:fluoride channel activity"/>
    <property type="evidence" value="ECO:0007669"/>
    <property type="project" value="UniProtKB-UniRule"/>
</dbReference>
<keyword evidence="6 10" id="KW-0407">Ion channel</keyword>
<feature type="binding site" evidence="10">
    <location>
        <position position="86"/>
    </location>
    <ligand>
        <name>Na(+)</name>
        <dbReference type="ChEBI" id="CHEBI:29101"/>
        <note>structural</note>
    </ligand>
</feature>
<keyword evidence="2 10" id="KW-1003">Cell membrane</keyword>
<comment type="similarity">
    <text evidence="7 10">Belongs to the fluoride channel Fluc/FEX (TC 1.A.43) family.</text>
</comment>
<protein>
    <recommendedName>
        <fullName evidence="10">Fluoride-specific ion channel FluC</fullName>
    </recommendedName>
</protein>
<comment type="catalytic activity">
    <reaction evidence="8">
        <text>fluoride(in) = fluoride(out)</text>
        <dbReference type="Rhea" id="RHEA:76159"/>
        <dbReference type="ChEBI" id="CHEBI:17051"/>
    </reaction>
    <physiologicalReaction direction="left-to-right" evidence="8">
        <dbReference type="Rhea" id="RHEA:76160"/>
    </physiologicalReaction>
</comment>
<name>A0A2M9C3L3_9MICO</name>
<accession>A0A2M9C3L3</accession>
<feature type="transmembrane region" description="Helical" evidence="10">
    <location>
        <begin position="105"/>
        <end position="132"/>
    </location>
</feature>
<evidence type="ECO:0000256" key="5">
    <source>
        <dbReference type="ARBA" id="ARBA00023136"/>
    </source>
</evidence>
<dbReference type="OrthoDB" id="4408652at2"/>
<reference evidence="11 12" key="1">
    <citation type="submission" date="2017-11" db="EMBL/GenBank/DDBJ databases">
        <title>Genomic Encyclopedia of Archaeal and Bacterial Type Strains, Phase II (KMG-II): From Individual Species to Whole Genera.</title>
        <authorList>
            <person name="Goeker M."/>
        </authorList>
    </citation>
    <scope>NUCLEOTIDE SEQUENCE [LARGE SCALE GENOMIC DNA]</scope>
    <source>
        <strain evidence="11 12">DSM 25625</strain>
    </source>
</reference>
<dbReference type="EMBL" id="PGFB01000001">
    <property type="protein sequence ID" value="PJJ65069.1"/>
    <property type="molecule type" value="Genomic_DNA"/>
</dbReference>
<keyword evidence="10" id="KW-0479">Metal-binding</keyword>
<evidence type="ECO:0000313" key="12">
    <source>
        <dbReference type="Proteomes" id="UP000230161"/>
    </source>
</evidence>
<dbReference type="PANTHER" id="PTHR28259:SF1">
    <property type="entry name" value="FLUORIDE EXPORT PROTEIN 1-RELATED"/>
    <property type="match status" value="1"/>
</dbReference>
<feature type="transmembrane region" description="Helical" evidence="10">
    <location>
        <begin position="73"/>
        <end position="93"/>
    </location>
</feature>
<dbReference type="RefSeq" id="WP_100343005.1">
    <property type="nucleotide sequence ID" value="NZ_PGFB01000001.1"/>
</dbReference>
<keyword evidence="3 10" id="KW-0812">Transmembrane</keyword>
<dbReference type="HAMAP" id="MF_00454">
    <property type="entry name" value="FluC"/>
    <property type="match status" value="1"/>
</dbReference>
<gene>
    <name evidence="10" type="primary">fluC</name>
    <name evidence="10" type="synonym">crcB</name>
    <name evidence="11" type="ORF">CLV54_0096</name>
</gene>
<feature type="transmembrane region" description="Helical" evidence="10">
    <location>
        <begin position="39"/>
        <end position="61"/>
    </location>
</feature>
<dbReference type="Proteomes" id="UP000230161">
    <property type="component" value="Unassembled WGS sequence"/>
</dbReference>
<evidence type="ECO:0000256" key="8">
    <source>
        <dbReference type="ARBA" id="ARBA00035585"/>
    </source>
</evidence>
<evidence type="ECO:0000256" key="10">
    <source>
        <dbReference type="HAMAP-Rule" id="MF_00454"/>
    </source>
</evidence>
<evidence type="ECO:0000256" key="2">
    <source>
        <dbReference type="ARBA" id="ARBA00022475"/>
    </source>
</evidence>
<evidence type="ECO:0000256" key="9">
    <source>
        <dbReference type="ARBA" id="ARBA00049940"/>
    </source>
</evidence>
<dbReference type="PANTHER" id="PTHR28259">
    <property type="entry name" value="FLUORIDE EXPORT PROTEIN 1-RELATED"/>
    <property type="match status" value="1"/>
</dbReference>
<evidence type="ECO:0000256" key="3">
    <source>
        <dbReference type="ARBA" id="ARBA00022692"/>
    </source>
</evidence>
<keyword evidence="12" id="KW-1185">Reference proteome</keyword>
<keyword evidence="10" id="KW-0915">Sodium</keyword>
<evidence type="ECO:0000256" key="7">
    <source>
        <dbReference type="ARBA" id="ARBA00035120"/>
    </source>
</evidence>
<evidence type="ECO:0000256" key="4">
    <source>
        <dbReference type="ARBA" id="ARBA00022989"/>
    </source>
</evidence>
<dbReference type="InterPro" id="IPR003691">
    <property type="entry name" value="FluC"/>
</dbReference>
<evidence type="ECO:0000256" key="6">
    <source>
        <dbReference type="ARBA" id="ARBA00023303"/>
    </source>
</evidence>
<proteinExistence type="inferred from homology"/>
<dbReference type="GO" id="GO:0005886">
    <property type="term" value="C:plasma membrane"/>
    <property type="evidence" value="ECO:0007669"/>
    <property type="project" value="UniProtKB-SubCell"/>
</dbReference>
<dbReference type="Pfam" id="PF02537">
    <property type="entry name" value="CRCB"/>
    <property type="match status" value="1"/>
</dbReference>
<dbReference type="AlphaFoldDB" id="A0A2M9C3L3"/>
<comment type="function">
    <text evidence="9 10">Fluoride-specific ion channel. Important for reducing fluoride concentration in the cell, thus reducing its toxicity.</text>
</comment>
<keyword evidence="4 10" id="KW-1133">Transmembrane helix</keyword>
<dbReference type="GO" id="GO:0140114">
    <property type="term" value="P:cellular detoxification of fluoride"/>
    <property type="evidence" value="ECO:0007669"/>
    <property type="project" value="UniProtKB-UniRule"/>
</dbReference>
<evidence type="ECO:0000256" key="1">
    <source>
        <dbReference type="ARBA" id="ARBA00004651"/>
    </source>
</evidence>
<comment type="subcellular location">
    <subcellularLocation>
        <location evidence="1 10">Cell membrane</location>
        <topology evidence="1 10">Multi-pass membrane protein</topology>
    </subcellularLocation>
</comment>
<comment type="caution">
    <text evidence="11">The sequence shown here is derived from an EMBL/GenBank/DDBJ whole genome shotgun (WGS) entry which is preliminary data.</text>
</comment>
<keyword evidence="10" id="KW-0406">Ion transport</keyword>
<dbReference type="GO" id="GO:0046872">
    <property type="term" value="F:metal ion binding"/>
    <property type="evidence" value="ECO:0007669"/>
    <property type="project" value="UniProtKB-KW"/>
</dbReference>
<keyword evidence="5 10" id="KW-0472">Membrane</keyword>
<sequence length="147" mass="14969">MRPVHLRWSSIGLVALGGAFGTAAREALSLSIPAIGGVPVAIFGINIVGAFLLGVLLEALVRRGPDEGRRRGIRLLLGTGVLGGFTTYSALATDTAVLLHDGQPFAAIGYSLATIVIGALATALGIVVGSAIQRMPRQHGSQSASDS</sequence>
<organism evidence="11 12">
    <name type="scientific">Compostimonas suwonensis</name>
    <dbReference type="NCBI Taxonomy" id="1048394"/>
    <lineage>
        <taxon>Bacteria</taxon>
        <taxon>Bacillati</taxon>
        <taxon>Actinomycetota</taxon>
        <taxon>Actinomycetes</taxon>
        <taxon>Micrococcales</taxon>
        <taxon>Microbacteriaceae</taxon>
        <taxon>Compostimonas</taxon>
    </lineage>
</organism>
<comment type="activity regulation">
    <text evidence="10">Na(+) is not transported, but it plays an essential structural role and its presence is essential for fluoride channel function.</text>
</comment>